<dbReference type="Proteomes" id="UP000799437">
    <property type="component" value="Unassembled WGS sequence"/>
</dbReference>
<dbReference type="GeneID" id="54484898"/>
<evidence type="ECO:0000313" key="1">
    <source>
        <dbReference type="EMBL" id="KAF2759419.1"/>
    </source>
</evidence>
<organism evidence="1 2">
    <name type="scientific">Pseudovirgaria hyperparasitica</name>
    <dbReference type="NCBI Taxonomy" id="470096"/>
    <lineage>
        <taxon>Eukaryota</taxon>
        <taxon>Fungi</taxon>
        <taxon>Dikarya</taxon>
        <taxon>Ascomycota</taxon>
        <taxon>Pezizomycotina</taxon>
        <taxon>Dothideomycetes</taxon>
        <taxon>Dothideomycetes incertae sedis</taxon>
        <taxon>Acrospermales</taxon>
        <taxon>Acrospermaceae</taxon>
        <taxon>Pseudovirgaria</taxon>
    </lineage>
</organism>
<dbReference type="EMBL" id="ML996570">
    <property type="protein sequence ID" value="KAF2759419.1"/>
    <property type="molecule type" value="Genomic_DNA"/>
</dbReference>
<accession>A0A6A6WB62</accession>
<proteinExistence type="predicted"/>
<evidence type="ECO:0000313" key="2">
    <source>
        <dbReference type="Proteomes" id="UP000799437"/>
    </source>
</evidence>
<sequence length="71" mass="7697">MDLAGGVGLLWRLAQSSLETMASSMPYPTEQLGYSKCVEDGNRGRIEQRNLCIIVTHTASSIAHGNEGAFR</sequence>
<protein>
    <submittedName>
        <fullName evidence="1">Uncharacterized protein</fullName>
    </submittedName>
</protein>
<dbReference type="RefSeq" id="XP_033601870.1">
    <property type="nucleotide sequence ID" value="XM_033743844.1"/>
</dbReference>
<reference evidence="1" key="1">
    <citation type="journal article" date="2020" name="Stud. Mycol.">
        <title>101 Dothideomycetes genomes: a test case for predicting lifestyles and emergence of pathogens.</title>
        <authorList>
            <person name="Haridas S."/>
            <person name="Albert R."/>
            <person name="Binder M."/>
            <person name="Bloem J."/>
            <person name="Labutti K."/>
            <person name="Salamov A."/>
            <person name="Andreopoulos B."/>
            <person name="Baker S."/>
            <person name="Barry K."/>
            <person name="Bills G."/>
            <person name="Bluhm B."/>
            <person name="Cannon C."/>
            <person name="Castanera R."/>
            <person name="Culley D."/>
            <person name="Daum C."/>
            <person name="Ezra D."/>
            <person name="Gonzalez J."/>
            <person name="Henrissat B."/>
            <person name="Kuo A."/>
            <person name="Liang C."/>
            <person name="Lipzen A."/>
            <person name="Lutzoni F."/>
            <person name="Magnuson J."/>
            <person name="Mondo S."/>
            <person name="Nolan M."/>
            <person name="Ohm R."/>
            <person name="Pangilinan J."/>
            <person name="Park H.-J."/>
            <person name="Ramirez L."/>
            <person name="Alfaro M."/>
            <person name="Sun H."/>
            <person name="Tritt A."/>
            <person name="Yoshinaga Y."/>
            <person name="Zwiers L.-H."/>
            <person name="Turgeon B."/>
            <person name="Goodwin S."/>
            <person name="Spatafora J."/>
            <person name="Crous P."/>
            <person name="Grigoriev I."/>
        </authorList>
    </citation>
    <scope>NUCLEOTIDE SEQUENCE</scope>
    <source>
        <strain evidence="1">CBS 121739</strain>
    </source>
</reference>
<name>A0A6A6WB62_9PEZI</name>
<dbReference type="AlphaFoldDB" id="A0A6A6WB62"/>
<keyword evidence="2" id="KW-1185">Reference proteome</keyword>
<gene>
    <name evidence="1" type="ORF">EJ05DRAFT_475624</name>
</gene>